<reference evidence="4 5" key="1">
    <citation type="submission" date="2016-10" db="EMBL/GenBank/DDBJ databases">
        <authorList>
            <person name="Varghese N."/>
            <person name="Submissions S."/>
        </authorList>
    </citation>
    <scope>NUCLEOTIDE SEQUENCE [LARGE SCALE GENOMIC DNA]</scope>
    <source>
        <strain evidence="4 5">DSM 21822</strain>
    </source>
</reference>
<evidence type="ECO:0000256" key="2">
    <source>
        <dbReference type="ARBA" id="ARBA00023002"/>
    </source>
</evidence>
<keyword evidence="5" id="KW-1185">Reference proteome</keyword>
<name>A0A1I4DI90_9HYPH</name>
<dbReference type="SUPFAM" id="SSF51735">
    <property type="entry name" value="NAD(P)-binding Rossmann-fold domains"/>
    <property type="match status" value="1"/>
</dbReference>
<dbReference type="InterPro" id="IPR051122">
    <property type="entry name" value="SDR_DHRS6-like"/>
</dbReference>
<dbReference type="PRINTS" id="PR00081">
    <property type="entry name" value="GDHRDH"/>
</dbReference>
<evidence type="ECO:0000256" key="3">
    <source>
        <dbReference type="ARBA" id="ARBA00023027"/>
    </source>
</evidence>
<dbReference type="GO" id="GO:0016491">
    <property type="term" value="F:oxidoreductase activity"/>
    <property type="evidence" value="ECO:0007669"/>
    <property type="project" value="UniProtKB-KW"/>
</dbReference>
<keyword evidence="2" id="KW-0560">Oxidoreductase</keyword>
<protein>
    <submittedName>
        <fullName evidence="4">2-keto-3-deoxy-L-fuconate dehydrogenase</fullName>
    </submittedName>
</protein>
<gene>
    <name evidence="4" type="ORF">SAMN04488498_1187</name>
</gene>
<evidence type="ECO:0000313" key="4">
    <source>
        <dbReference type="EMBL" id="SFK93348.1"/>
    </source>
</evidence>
<dbReference type="InterPro" id="IPR002347">
    <property type="entry name" value="SDR_fam"/>
</dbReference>
<dbReference type="Gene3D" id="3.40.50.720">
    <property type="entry name" value="NAD(P)-binding Rossmann-like Domain"/>
    <property type="match status" value="1"/>
</dbReference>
<dbReference type="PANTHER" id="PTHR43477:SF4">
    <property type="entry name" value="DEHYDROGENASE_REDUCTASE SDR FAMILY MEMBER 6"/>
    <property type="match status" value="1"/>
</dbReference>
<dbReference type="FunFam" id="3.40.50.720:FF:000084">
    <property type="entry name" value="Short-chain dehydrogenase reductase"/>
    <property type="match status" value="1"/>
</dbReference>
<dbReference type="EMBL" id="FOSL01000018">
    <property type="protein sequence ID" value="SFK93348.1"/>
    <property type="molecule type" value="Genomic_DNA"/>
</dbReference>
<dbReference type="Proteomes" id="UP000323300">
    <property type="component" value="Unassembled WGS sequence"/>
</dbReference>
<dbReference type="InterPro" id="IPR036291">
    <property type="entry name" value="NAD(P)-bd_dom_sf"/>
</dbReference>
<dbReference type="Pfam" id="PF13561">
    <property type="entry name" value="adh_short_C2"/>
    <property type="match status" value="1"/>
</dbReference>
<accession>A0A1I4DI90</accession>
<organism evidence="4 5">
    <name type="scientific">Neomesorhizobium albiziae</name>
    <dbReference type="NCBI Taxonomy" id="335020"/>
    <lineage>
        <taxon>Bacteria</taxon>
        <taxon>Pseudomonadati</taxon>
        <taxon>Pseudomonadota</taxon>
        <taxon>Alphaproteobacteria</taxon>
        <taxon>Hyphomicrobiales</taxon>
        <taxon>Phyllobacteriaceae</taxon>
        <taxon>Neomesorhizobium</taxon>
    </lineage>
</organism>
<keyword evidence="3" id="KW-0520">NAD</keyword>
<proteinExistence type="inferred from homology"/>
<dbReference type="PANTHER" id="PTHR43477">
    <property type="entry name" value="DIHYDROANTICAPSIN 7-DEHYDROGENASE"/>
    <property type="match status" value="1"/>
</dbReference>
<dbReference type="PRINTS" id="PR00080">
    <property type="entry name" value="SDRFAMILY"/>
</dbReference>
<sequence length="271" mass="28490">MANAPTGTPTNNITTRETRMAGRLKGKIAVVTAAGQGIGRAIAEAFVAEGATVHASDLDRSKLEGLARARKSKLDVMSTRAVEAYAQKIGPIDILVNVAGYVHHGTVLETSEKDWDFSFDLNVKSMHRTIRAFLPGMLARAKENGSSGSIVNLSSGASSIKGAPNRYAYGATKAAVIGLTKSVAMDFIRQGIRCNAICPGTVRSPSWEGRVEDLGKTAGGTDKAMEMFVSRQPMGRVGEASEIAALALYLAADESAFTTGTAIPIDGGWTL</sequence>
<evidence type="ECO:0000256" key="1">
    <source>
        <dbReference type="ARBA" id="ARBA00006484"/>
    </source>
</evidence>
<dbReference type="AlphaFoldDB" id="A0A1I4DI90"/>
<evidence type="ECO:0000313" key="5">
    <source>
        <dbReference type="Proteomes" id="UP000323300"/>
    </source>
</evidence>
<comment type="similarity">
    <text evidence="1">Belongs to the short-chain dehydrogenases/reductases (SDR) family.</text>
</comment>